<dbReference type="PATRIC" id="fig|1157951.4.peg.2481"/>
<dbReference type="RefSeq" id="WP_014657344.1">
    <property type="nucleotide sequence ID" value="NC_017731.1"/>
</dbReference>
<protein>
    <submittedName>
        <fullName evidence="2">Uncharacterized protein</fullName>
    </submittedName>
</protein>
<dbReference type="EMBL" id="CP003488">
    <property type="protein sequence ID" value="AFH94314.1"/>
    <property type="molecule type" value="Genomic_DNA"/>
</dbReference>
<sequence>MIKKILLLMLIFISSNVAATKMHDNELKKYDYKIGIDLNQCGIELYINDVKLIYNVDMNKFNTTFGIGSFLKEKNNKIRIVLFSLNKNSEIFTTGAECNFEFLARDRFESDKLNHISLISYRPNEDIDFKIKKASHYKNSNISWGELVDDLKVEFIGNDDNYYRMTQQFNIREDFPAWKWTTSYQFNDNIEFVNDLPLDQQAKLKEIYTEIWDAFNRQDEKKIKLLFNEMLEESSSADGGSVESYYNSLGFSMLFDKEQYQLKPLNISSNSEISKYLDNRVISVFKSPIAFKDLESGQSIGINPKLRFDGEKFIISR</sequence>
<organism evidence="2 3">
    <name type="scientific">Providencia stuartii (strain MRSN 2154)</name>
    <dbReference type="NCBI Taxonomy" id="1157951"/>
    <lineage>
        <taxon>Bacteria</taxon>
        <taxon>Pseudomonadati</taxon>
        <taxon>Pseudomonadota</taxon>
        <taxon>Gammaproteobacteria</taxon>
        <taxon>Enterobacterales</taxon>
        <taxon>Morganellaceae</taxon>
        <taxon>Providencia</taxon>
    </lineage>
</organism>
<reference evidence="3" key="2">
    <citation type="submission" date="2012-04" db="EMBL/GenBank/DDBJ databases">
        <title>Complete genome sequence of Providencia stuartii clinical isolate MRSN 2154.</title>
        <authorList>
            <person name="Clifford R.J."/>
            <person name="Hang J."/>
            <person name="Riley M.C."/>
            <person name="Onmus-Leone F."/>
            <person name="Kuschner R.A."/>
            <person name="Lesho E.P."/>
            <person name="Waterman P.E."/>
        </authorList>
    </citation>
    <scope>NUCLEOTIDE SEQUENCE [LARGE SCALE GENOMIC DNA]</scope>
    <source>
        <strain evidence="3">MRSN 2154</strain>
    </source>
</reference>
<feature type="signal peptide" evidence="1">
    <location>
        <begin position="1"/>
        <end position="19"/>
    </location>
</feature>
<name>A0A140NKN1_PROSM</name>
<evidence type="ECO:0000313" key="2">
    <source>
        <dbReference type="EMBL" id="AFH94314.1"/>
    </source>
</evidence>
<dbReference type="KEGG" id="psi:S70_12335"/>
<evidence type="ECO:0000256" key="1">
    <source>
        <dbReference type="SAM" id="SignalP"/>
    </source>
</evidence>
<dbReference type="AlphaFoldDB" id="A0A140NKN1"/>
<accession>A0A140NKN1</accession>
<dbReference type="GeneID" id="93520930"/>
<dbReference type="Proteomes" id="UP000005012">
    <property type="component" value="Chromosome"/>
</dbReference>
<dbReference type="HOGENOM" id="CLU_876795_0_0_6"/>
<feature type="chain" id="PRO_5007303867" evidence="1">
    <location>
        <begin position="20"/>
        <end position="317"/>
    </location>
</feature>
<dbReference type="OrthoDB" id="6464785at2"/>
<keyword evidence="1" id="KW-0732">Signal</keyword>
<evidence type="ECO:0000313" key="3">
    <source>
        <dbReference type="Proteomes" id="UP000005012"/>
    </source>
</evidence>
<proteinExistence type="predicted"/>
<gene>
    <name evidence="2" type="ordered locus">S70_12335</name>
</gene>
<reference evidence="2 3" key="1">
    <citation type="journal article" date="2012" name="J. Bacteriol.">
        <title>Complete Genome Sequence of Providencia stuartii Clinical Isolate MRSN 2154.</title>
        <authorList>
            <person name="Clifford R.J."/>
            <person name="Hang J."/>
            <person name="Riley M.C."/>
            <person name="Onmus-Leone F."/>
            <person name="Kuschner R.A."/>
            <person name="Lesho E.P."/>
            <person name="Waterman P.E."/>
        </authorList>
    </citation>
    <scope>NUCLEOTIDE SEQUENCE [LARGE SCALE GENOMIC DNA]</scope>
    <source>
        <strain evidence="2 3">MRSN 2154</strain>
    </source>
</reference>